<proteinExistence type="predicted"/>
<dbReference type="GO" id="GO:0003824">
    <property type="term" value="F:catalytic activity"/>
    <property type="evidence" value="ECO:0007669"/>
    <property type="project" value="UniProtKB-ARBA"/>
</dbReference>
<dbReference type="SMART" id="SM00267">
    <property type="entry name" value="GGDEF"/>
    <property type="match status" value="1"/>
</dbReference>
<dbReference type="SUPFAM" id="SSF55785">
    <property type="entry name" value="PYP-like sensor domain (PAS domain)"/>
    <property type="match status" value="1"/>
</dbReference>
<dbReference type="Gene3D" id="3.30.70.270">
    <property type="match status" value="1"/>
</dbReference>
<feature type="domain" description="EAL" evidence="2">
    <location>
        <begin position="380"/>
        <end position="635"/>
    </location>
</feature>
<name>A0A558D453_9GAMM</name>
<dbReference type="InterPro" id="IPR035919">
    <property type="entry name" value="EAL_sf"/>
</dbReference>
<accession>A0A558D453</accession>
<evidence type="ECO:0000313" key="4">
    <source>
        <dbReference type="EMBL" id="TVT55792.1"/>
    </source>
</evidence>
<dbReference type="EMBL" id="VMRY01000028">
    <property type="protein sequence ID" value="TVT55792.1"/>
    <property type="molecule type" value="Genomic_DNA"/>
</dbReference>
<dbReference type="Pfam" id="PF00990">
    <property type="entry name" value="GGDEF"/>
    <property type="match status" value="1"/>
</dbReference>
<dbReference type="InterPro" id="IPR000160">
    <property type="entry name" value="GGDEF_dom"/>
</dbReference>
<dbReference type="FunFam" id="3.30.70.270:FF:000001">
    <property type="entry name" value="Diguanylate cyclase domain protein"/>
    <property type="match status" value="1"/>
</dbReference>
<dbReference type="Gene3D" id="3.20.20.450">
    <property type="entry name" value="EAL domain"/>
    <property type="match status" value="1"/>
</dbReference>
<dbReference type="SMART" id="SM00052">
    <property type="entry name" value="EAL"/>
    <property type="match status" value="1"/>
</dbReference>
<evidence type="ECO:0000256" key="1">
    <source>
        <dbReference type="ARBA" id="ARBA00001946"/>
    </source>
</evidence>
<comment type="cofactor">
    <cofactor evidence="1">
        <name>Mg(2+)</name>
        <dbReference type="ChEBI" id="CHEBI:18420"/>
    </cofactor>
</comment>
<dbReference type="AlphaFoldDB" id="A0A558D453"/>
<dbReference type="PANTHER" id="PTHR44757:SF2">
    <property type="entry name" value="BIOFILM ARCHITECTURE MAINTENANCE PROTEIN MBAA"/>
    <property type="match status" value="1"/>
</dbReference>
<dbReference type="Gene3D" id="3.30.450.20">
    <property type="entry name" value="PAS domain"/>
    <property type="match status" value="1"/>
</dbReference>
<dbReference type="InterPro" id="IPR052155">
    <property type="entry name" value="Biofilm_reg_signaling"/>
</dbReference>
<dbReference type="CDD" id="cd01949">
    <property type="entry name" value="GGDEF"/>
    <property type="match status" value="1"/>
</dbReference>
<dbReference type="PROSITE" id="PS50887">
    <property type="entry name" value="GGDEF"/>
    <property type="match status" value="1"/>
</dbReference>
<dbReference type="InterPro" id="IPR029787">
    <property type="entry name" value="Nucleotide_cyclase"/>
</dbReference>
<dbReference type="Proteomes" id="UP000317355">
    <property type="component" value="Unassembled WGS sequence"/>
</dbReference>
<dbReference type="InterPro" id="IPR043128">
    <property type="entry name" value="Rev_trsase/Diguanyl_cyclase"/>
</dbReference>
<dbReference type="InterPro" id="IPR001633">
    <property type="entry name" value="EAL_dom"/>
</dbReference>
<dbReference type="SUPFAM" id="SSF141868">
    <property type="entry name" value="EAL domain-like"/>
    <property type="match status" value="1"/>
</dbReference>
<dbReference type="PROSITE" id="PS50883">
    <property type="entry name" value="EAL"/>
    <property type="match status" value="1"/>
</dbReference>
<gene>
    <name evidence="4" type="ORF">FHK82_07590</name>
</gene>
<reference evidence="4 5" key="1">
    <citation type="submission" date="2019-07" db="EMBL/GenBank/DDBJ databases">
        <title>The pathways for chlorine oxyanion respiration interact through the shared metabolite chlorate.</title>
        <authorList>
            <person name="Barnum T.P."/>
            <person name="Cheng Y."/>
            <person name="Hill K.A."/>
            <person name="Lucas L.N."/>
            <person name="Carlson H.K."/>
            <person name="Coates J.D."/>
        </authorList>
    </citation>
    <scope>NUCLEOTIDE SEQUENCE [LARGE SCALE GENOMIC DNA]</scope>
    <source>
        <strain evidence="4">BK-3</strain>
    </source>
</reference>
<dbReference type="PANTHER" id="PTHR44757">
    <property type="entry name" value="DIGUANYLATE CYCLASE DGCP"/>
    <property type="match status" value="1"/>
</dbReference>
<evidence type="ECO:0000259" key="3">
    <source>
        <dbReference type="PROSITE" id="PS50887"/>
    </source>
</evidence>
<feature type="domain" description="GGDEF" evidence="3">
    <location>
        <begin position="233"/>
        <end position="371"/>
    </location>
</feature>
<evidence type="ECO:0000259" key="2">
    <source>
        <dbReference type="PROSITE" id="PS50883"/>
    </source>
</evidence>
<protein>
    <submittedName>
        <fullName evidence="4">EAL domain-containing protein</fullName>
    </submittedName>
</protein>
<dbReference type="InterPro" id="IPR035965">
    <property type="entry name" value="PAS-like_dom_sf"/>
</dbReference>
<evidence type="ECO:0000313" key="5">
    <source>
        <dbReference type="Proteomes" id="UP000317355"/>
    </source>
</evidence>
<comment type="caution">
    <text evidence="4">The sequence shown here is derived from an EMBL/GenBank/DDBJ whole genome shotgun (WGS) entry which is preliminary data.</text>
</comment>
<dbReference type="Pfam" id="PF12860">
    <property type="entry name" value="PAS_7"/>
    <property type="match status" value="1"/>
</dbReference>
<dbReference type="NCBIfam" id="TIGR00254">
    <property type="entry name" value="GGDEF"/>
    <property type="match status" value="1"/>
</dbReference>
<organism evidence="4 5">
    <name type="scientific">Sedimenticola thiotaurini</name>
    <dbReference type="NCBI Taxonomy" id="1543721"/>
    <lineage>
        <taxon>Bacteria</taxon>
        <taxon>Pseudomonadati</taxon>
        <taxon>Pseudomonadota</taxon>
        <taxon>Gammaproteobacteria</taxon>
        <taxon>Chromatiales</taxon>
        <taxon>Sedimenticolaceae</taxon>
        <taxon>Sedimenticola</taxon>
    </lineage>
</organism>
<dbReference type="Pfam" id="PF00563">
    <property type="entry name" value="EAL"/>
    <property type="match status" value="1"/>
</dbReference>
<sequence length="651" mass="73753">MSELDRTDDGIVDPDLRSELEALGDRMDELDALISLTESREQCSPPPALQAVSHAEGLWPIASAEEVDNQQLKETISLLKATLNSTTDGILVLDNDLRVVIYNTKFVSLWNIPKSLNRRSEADWFKAFTAPLMENSEQFINRIREQLSHTDEATRDILRFTDGRIFESRSHPQKIEGETVGRVWSFRDVTKQRQAQELVEYQATYDPLTDLPNRRLLLDRLNQTLARCRRHDRIGALLFLDLDNFKTINDTLGHPTGDALLQQVARRLTDCLRREDTAARLGGDEFVLLLAEESSTIEAFTHHVDMAANKVLSALSEPYEVQGHRLYATTSIGVSLFPQDDESADDVLMQADTAMYRAKEAGRNTLRFFLPSMRKFSEEQLQIQNDLRQALERDELKILWQPKHDFSGNTLGAEALLRWEHPVRGLIMPSEFIPVAEDIGIITSLGNQVLEVACRLLRKLADEYTEAGPIHLSVNISPQQFQQADFSMQIAHYLETSGANPSRLILELTENMLVTNLDEVMAKMVDLKRLGVRFSIDDFGTGYSSLAYLKRLPLDEIKIDRSFVNDIIKDPETVSIVEAIITMASKLGLSVVAEGVENSREFNFLRKRGCHCFQGYMLCQPLTEKEFLEFISEGNIHTARANSSQSVFEGF</sequence>
<dbReference type="SUPFAM" id="SSF55073">
    <property type="entry name" value="Nucleotide cyclase"/>
    <property type="match status" value="1"/>
</dbReference>
<dbReference type="CDD" id="cd01948">
    <property type="entry name" value="EAL"/>
    <property type="match status" value="1"/>
</dbReference>